<proteinExistence type="predicted"/>
<protein>
    <submittedName>
        <fullName evidence="1">Uncharacterized protein</fullName>
    </submittedName>
</protein>
<sequence length="224" mass="24943">MPAHRIVDGVYIHLATPAGFMDAAAIYPSFLEIYRREQDVLAVYLEDCQAGSECRRELPDPFVEVLVPEKASPLRSMEQNFFEACKLEVEGSIRGRGVRPGEAKVEPGHPLPPLATFADGPGWFSCCTLRYKEECPPVRLWTEVRKTDGKAAPVESRTGGDAFERPPLVPCLTGNIVFTVRGLPVIVNLHRSVDPNRPKESFAWMQKATDGYRRQLLPLNGVPL</sequence>
<name>A0A9D2KL75_9BACT</name>
<gene>
    <name evidence="1" type="ORF">H9962_04630</name>
</gene>
<dbReference type="EMBL" id="DXAN01000014">
    <property type="protein sequence ID" value="HJA08461.1"/>
    <property type="molecule type" value="Genomic_DNA"/>
</dbReference>
<accession>A0A9D2KL75</accession>
<comment type="caution">
    <text evidence="1">The sequence shown here is derived from an EMBL/GenBank/DDBJ whole genome shotgun (WGS) entry which is preliminary data.</text>
</comment>
<reference evidence="1" key="2">
    <citation type="submission" date="2021-04" db="EMBL/GenBank/DDBJ databases">
        <authorList>
            <person name="Gilroy R."/>
        </authorList>
    </citation>
    <scope>NUCLEOTIDE SEQUENCE</scope>
    <source>
        <strain evidence="1">CHK186-16707</strain>
    </source>
</reference>
<evidence type="ECO:0000313" key="2">
    <source>
        <dbReference type="Proteomes" id="UP000824225"/>
    </source>
</evidence>
<organism evidence="1 2">
    <name type="scientific">Candidatus Mailhella merdigallinarum</name>
    <dbReference type="NCBI Taxonomy" id="2838658"/>
    <lineage>
        <taxon>Bacteria</taxon>
        <taxon>Pseudomonadati</taxon>
        <taxon>Thermodesulfobacteriota</taxon>
        <taxon>Desulfovibrionia</taxon>
        <taxon>Desulfovibrionales</taxon>
        <taxon>Desulfovibrionaceae</taxon>
        <taxon>Mailhella</taxon>
    </lineage>
</organism>
<evidence type="ECO:0000313" key="1">
    <source>
        <dbReference type="EMBL" id="HJA08461.1"/>
    </source>
</evidence>
<reference evidence="1" key="1">
    <citation type="journal article" date="2021" name="PeerJ">
        <title>Extensive microbial diversity within the chicken gut microbiome revealed by metagenomics and culture.</title>
        <authorList>
            <person name="Gilroy R."/>
            <person name="Ravi A."/>
            <person name="Getino M."/>
            <person name="Pursley I."/>
            <person name="Horton D.L."/>
            <person name="Alikhan N.F."/>
            <person name="Baker D."/>
            <person name="Gharbi K."/>
            <person name="Hall N."/>
            <person name="Watson M."/>
            <person name="Adriaenssens E.M."/>
            <person name="Foster-Nyarko E."/>
            <person name="Jarju S."/>
            <person name="Secka A."/>
            <person name="Antonio M."/>
            <person name="Oren A."/>
            <person name="Chaudhuri R.R."/>
            <person name="La Ragione R."/>
            <person name="Hildebrand F."/>
            <person name="Pallen M.J."/>
        </authorList>
    </citation>
    <scope>NUCLEOTIDE SEQUENCE</scope>
    <source>
        <strain evidence="1">CHK186-16707</strain>
    </source>
</reference>
<dbReference type="AlphaFoldDB" id="A0A9D2KL75"/>
<dbReference type="Proteomes" id="UP000824225">
    <property type="component" value="Unassembled WGS sequence"/>
</dbReference>